<dbReference type="AlphaFoldDB" id="A0A803JDT0"/>
<dbReference type="SUPFAM" id="SSF56672">
    <property type="entry name" value="DNA/RNA polymerases"/>
    <property type="match status" value="2"/>
</dbReference>
<name>A0A803JDT0_XENTR</name>
<dbReference type="InterPro" id="IPR043502">
    <property type="entry name" value="DNA/RNA_pol_sf"/>
</dbReference>
<dbReference type="PANTHER" id="PTHR31635:SF196">
    <property type="entry name" value="REVERSE TRANSCRIPTASE DOMAIN-CONTAINING PROTEIN-RELATED"/>
    <property type="match status" value="1"/>
</dbReference>
<dbReference type="PANTHER" id="PTHR31635">
    <property type="entry name" value="REVERSE TRANSCRIPTASE DOMAIN-CONTAINING PROTEIN-RELATED"/>
    <property type="match status" value="1"/>
</dbReference>
<evidence type="ECO:0000259" key="1">
    <source>
        <dbReference type="PROSITE" id="PS50878"/>
    </source>
</evidence>
<accession>A0A803JDT0</accession>
<proteinExistence type="predicted"/>
<feature type="domain" description="Reverse transcriptase" evidence="1">
    <location>
        <begin position="124"/>
        <end position="399"/>
    </location>
</feature>
<reference evidence="2" key="1">
    <citation type="journal article" date="2010" name="Science">
        <title>The genome of the Western clawed frog Xenopus tropicalis.</title>
        <authorList>
            <person name="Hellsten U."/>
            <person name="Harland R.M."/>
            <person name="Gilchrist M.J."/>
            <person name="Hendrix D."/>
            <person name="Jurka J."/>
            <person name="Kapitonov V."/>
            <person name="Ovcharenko I."/>
            <person name="Putnam N.H."/>
            <person name="Shu S."/>
            <person name="Taher L."/>
            <person name="Blitz I.L."/>
            <person name="Blumberg B."/>
            <person name="Dichmann D.S."/>
            <person name="Dubchak I."/>
            <person name="Amaya E."/>
            <person name="Detter J.C."/>
            <person name="Fletcher R."/>
            <person name="Gerhard D.S."/>
            <person name="Goodstein D."/>
            <person name="Graves T."/>
            <person name="Grigoriev I.V."/>
            <person name="Grimwood J."/>
            <person name="Kawashima T."/>
            <person name="Lindquist E."/>
            <person name="Lucas S.M."/>
            <person name="Mead P.E."/>
            <person name="Mitros T."/>
            <person name="Ogino H."/>
            <person name="Ohta Y."/>
            <person name="Poliakov A.V."/>
            <person name="Pollet N."/>
            <person name="Robert J."/>
            <person name="Salamov A."/>
            <person name="Sater A.K."/>
            <person name="Schmutz J."/>
            <person name="Terry A."/>
            <person name="Vize P.D."/>
            <person name="Warren W.C."/>
            <person name="Wells D."/>
            <person name="Wills A."/>
            <person name="Wilson R.K."/>
            <person name="Zimmerman L.B."/>
            <person name="Zorn A.M."/>
            <person name="Grainger R."/>
            <person name="Grammer T."/>
            <person name="Khokha M.K."/>
            <person name="Richardson P.M."/>
            <person name="Rokhsar D.S."/>
        </authorList>
    </citation>
    <scope>NUCLEOTIDE SEQUENCE [LARGE SCALE GENOMIC DNA]</scope>
    <source>
        <strain evidence="2">Nigerian</strain>
    </source>
</reference>
<evidence type="ECO:0000313" key="2">
    <source>
        <dbReference type="Ensembl" id="ENSXETP00000106035"/>
    </source>
</evidence>
<dbReference type="Ensembl" id="ENSXETT00000118607">
    <property type="protein sequence ID" value="ENSXETP00000106035"/>
    <property type="gene ID" value="ENSXETG00000049243"/>
</dbReference>
<dbReference type="InterPro" id="IPR000477">
    <property type="entry name" value="RT_dom"/>
</dbReference>
<protein>
    <recommendedName>
        <fullName evidence="1">Reverse transcriptase domain-containing protein</fullName>
    </recommendedName>
</protein>
<dbReference type="GeneTree" id="ENSGT00940000163630"/>
<dbReference type="InParanoid" id="A0A803JDT0"/>
<reference evidence="2" key="2">
    <citation type="submission" date="2021-03" db="UniProtKB">
        <authorList>
            <consortium name="Ensembl"/>
        </authorList>
    </citation>
    <scope>IDENTIFICATION</scope>
</reference>
<dbReference type="PROSITE" id="PS50878">
    <property type="entry name" value="RT_POL"/>
    <property type="match status" value="1"/>
</dbReference>
<dbReference type="CDD" id="cd01650">
    <property type="entry name" value="RT_nLTR_like"/>
    <property type="match status" value="1"/>
</dbReference>
<dbReference type="Pfam" id="PF00078">
    <property type="entry name" value="RVT_1"/>
    <property type="match status" value="1"/>
</dbReference>
<organism evidence="2">
    <name type="scientific">Xenopus tropicalis</name>
    <name type="common">Western clawed frog</name>
    <name type="synonym">Silurana tropicalis</name>
    <dbReference type="NCBI Taxonomy" id="8364"/>
    <lineage>
        <taxon>Eukaryota</taxon>
        <taxon>Metazoa</taxon>
        <taxon>Chordata</taxon>
        <taxon>Craniata</taxon>
        <taxon>Vertebrata</taxon>
        <taxon>Euteleostomi</taxon>
        <taxon>Amphibia</taxon>
        <taxon>Batrachia</taxon>
        <taxon>Anura</taxon>
        <taxon>Pipoidea</taxon>
        <taxon>Pipidae</taxon>
        <taxon>Xenopodinae</taxon>
        <taxon>Xenopus</taxon>
        <taxon>Silurana</taxon>
    </lineage>
</organism>
<sequence length="893" mass="102727">MLANLLKAHNKRNSIYKIRQPDGSISTNPNIIASTFMTYYQRLYKTTNRIQTSDINSFLKKYAPAPLTPEMKQLIEGDITYEEIQQTIKKLKLNKAPGPDGFSSLYYKKIQEQLTQHLHRLYQHIITGHPLPPEMNEARITVIPKPNKDPLTPKNYRPISLLNTDIKMLATILALRLNKVLTTIIHKDQIGFIPSRQAPDNIRKILNLIIQANKTNTPLCLLALDIEKAFDTLDWQYLFTLLETIGLGSIFIKTLQTYYCTPRAQLNLPTTSPLGYIEIHRGTRQGCPLSPALFALAMEPLARAIRENGDIQGLKVKDKEYKVSLFADDLLLHVTKPLTSLPNLVKILADFAKVSGLTVNPDKSEMLPCNISKHMVKLIEANFGFKIQTDSMQYLGVKLTPNLTTLYKANFPPLIKLLTQDLLAWDKHNISWIGRIHCAKMVVLPKLLYLFRTLPIRIATQDIHNLQSRINNFIWNNKHPRISKQTMYLHKTNGGLSSPNLLKYYWAARMAQITPAHASHNKPLWVEIEDDLIYPYSLQQVLWLRKIPYNCLQHISPLTKEMLQLWQTLRHRHHLISKPSPLTPLINNQDFPPGLSKRTFVWWTNSGVTNLHSLTAHNKPLTTPQILDKFQPPPQEKYRASQLAHFIQQQAKLGDLNIISSTGLETICRQAPLQPGTLSLIYKLINQPPLNNKKLNNMLKWERDLNTTLTTKQWAQCSETANKGSTCVTVRETSIKILHRTYLVPYRLNKLYPTCNPQCYRGCPELGTMLHIWWNCDIVSKFWDSVIHMLSRIFHTQFPKDPLTLLLGKKPPRFTNSGHRLSQHILMAARLIIASNWKKARLPLNSLKTKIICIATNEKLSYMLQNDMEAYDKIWMPWLLHENDPQLFMALRA</sequence>